<keyword evidence="8 11" id="KW-0648">Protein biosynthesis</keyword>
<dbReference type="GO" id="GO:0006420">
    <property type="term" value="P:arginyl-tRNA aminoacylation"/>
    <property type="evidence" value="ECO:0007669"/>
    <property type="project" value="InterPro"/>
</dbReference>
<dbReference type="Pfam" id="PF05746">
    <property type="entry name" value="DALR_1"/>
    <property type="match status" value="1"/>
</dbReference>
<dbReference type="InterPro" id="IPR015944">
    <property type="entry name" value="Gly-tRNA-synth_bsu"/>
</dbReference>
<dbReference type="GO" id="GO:0004820">
    <property type="term" value="F:glycine-tRNA ligase activity"/>
    <property type="evidence" value="ECO:0007669"/>
    <property type="project" value="UniProtKB-UniRule"/>
</dbReference>
<evidence type="ECO:0000256" key="10">
    <source>
        <dbReference type="ARBA" id="ARBA00047937"/>
    </source>
</evidence>
<dbReference type="AlphaFoldDB" id="A0A937DH69"/>
<dbReference type="GO" id="GO:0005524">
    <property type="term" value="F:ATP binding"/>
    <property type="evidence" value="ECO:0007669"/>
    <property type="project" value="UniProtKB-UniRule"/>
</dbReference>
<evidence type="ECO:0000256" key="7">
    <source>
        <dbReference type="ARBA" id="ARBA00022840"/>
    </source>
</evidence>
<dbReference type="HAMAP" id="MF_00255">
    <property type="entry name" value="Gly_tRNA_synth_beta"/>
    <property type="match status" value="1"/>
</dbReference>
<evidence type="ECO:0000256" key="6">
    <source>
        <dbReference type="ARBA" id="ARBA00022741"/>
    </source>
</evidence>
<comment type="subcellular location">
    <subcellularLocation>
        <location evidence="1 11">Cytoplasm</location>
    </subcellularLocation>
</comment>
<dbReference type="GO" id="GO:0004814">
    <property type="term" value="F:arginine-tRNA ligase activity"/>
    <property type="evidence" value="ECO:0007669"/>
    <property type="project" value="InterPro"/>
</dbReference>
<comment type="subunit">
    <text evidence="3 11">Tetramer of two alpha and two beta subunits.</text>
</comment>
<comment type="caution">
    <text evidence="13">The sequence shown here is derived from an EMBL/GenBank/DDBJ whole genome shotgun (WGS) entry which is preliminary data.</text>
</comment>
<dbReference type="InterPro" id="IPR006194">
    <property type="entry name" value="Gly-tRNA-synth_heterodimer"/>
</dbReference>
<dbReference type="EC" id="6.1.1.14" evidence="11"/>
<evidence type="ECO:0000313" key="14">
    <source>
        <dbReference type="Proteomes" id="UP000736856"/>
    </source>
</evidence>
<evidence type="ECO:0000256" key="3">
    <source>
        <dbReference type="ARBA" id="ARBA00011209"/>
    </source>
</evidence>
<dbReference type="InterPro" id="IPR008909">
    <property type="entry name" value="DALR_anticod-bd"/>
</dbReference>
<evidence type="ECO:0000256" key="2">
    <source>
        <dbReference type="ARBA" id="ARBA00008226"/>
    </source>
</evidence>
<dbReference type="Proteomes" id="UP000736856">
    <property type="component" value="Unassembled WGS sequence"/>
</dbReference>
<evidence type="ECO:0000256" key="5">
    <source>
        <dbReference type="ARBA" id="ARBA00022598"/>
    </source>
</evidence>
<gene>
    <name evidence="11" type="primary">glyS</name>
    <name evidence="13" type="ORF">EU981_03595</name>
</gene>
<evidence type="ECO:0000256" key="1">
    <source>
        <dbReference type="ARBA" id="ARBA00004496"/>
    </source>
</evidence>
<organism evidence="13 14">
    <name type="scientific">Candidatus Liberibacter ctenarytainae</name>
    <dbReference type="NCBI Taxonomy" id="2020335"/>
    <lineage>
        <taxon>Bacteria</taxon>
        <taxon>Pseudomonadati</taxon>
        <taxon>Pseudomonadota</taxon>
        <taxon>Alphaproteobacteria</taxon>
        <taxon>Hyphomicrobiales</taxon>
        <taxon>Rhizobiaceae</taxon>
        <taxon>Liberibacter</taxon>
    </lineage>
</organism>
<evidence type="ECO:0000256" key="8">
    <source>
        <dbReference type="ARBA" id="ARBA00022917"/>
    </source>
</evidence>
<dbReference type="GO" id="GO:0005829">
    <property type="term" value="C:cytosol"/>
    <property type="evidence" value="ECO:0007669"/>
    <property type="project" value="TreeGrafter"/>
</dbReference>
<dbReference type="EMBL" id="SEOL01000006">
    <property type="protein sequence ID" value="MBL0849145.1"/>
    <property type="molecule type" value="Genomic_DNA"/>
</dbReference>
<evidence type="ECO:0000259" key="12">
    <source>
        <dbReference type="Pfam" id="PF05746"/>
    </source>
</evidence>
<evidence type="ECO:0000256" key="11">
    <source>
        <dbReference type="HAMAP-Rule" id="MF_00255"/>
    </source>
</evidence>
<comment type="catalytic activity">
    <reaction evidence="10 11">
        <text>tRNA(Gly) + glycine + ATP = glycyl-tRNA(Gly) + AMP + diphosphate</text>
        <dbReference type="Rhea" id="RHEA:16013"/>
        <dbReference type="Rhea" id="RHEA-COMP:9664"/>
        <dbReference type="Rhea" id="RHEA-COMP:9683"/>
        <dbReference type="ChEBI" id="CHEBI:30616"/>
        <dbReference type="ChEBI" id="CHEBI:33019"/>
        <dbReference type="ChEBI" id="CHEBI:57305"/>
        <dbReference type="ChEBI" id="CHEBI:78442"/>
        <dbReference type="ChEBI" id="CHEBI:78522"/>
        <dbReference type="ChEBI" id="CHEBI:456215"/>
        <dbReference type="EC" id="6.1.1.14"/>
    </reaction>
</comment>
<dbReference type="SUPFAM" id="SSF109604">
    <property type="entry name" value="HD-domain/PDEase-like"/>
    <property type="match status" value="1"/>
</dbReference>
<keyword evidence="7 11" id="KW-0067">ATP-binding</keyword>
<sequence>MPDFLCEVYSEEIPARIQRKAAEDFGKIMTDLLRESGLMDIDPTPDVRLYWTPRRLTVCVRGLASSCSQVIEEKSIPSVDIESESIHYSINSQKKPEFCLDQMMIDYEKGTFNRIQTERLNKLVESILTRIVPIALRKVSWPRSMRWNISSDSMSPLLWIRPIKSILCLLINEGGAGKVIPVNLKENPPCWHPEDFPDFLEHFLCHRSVGDILSRKYLKDSPFRDYLEKIVSRENLNDDSSREYLKDKSFLQCLKDHLYAGYTRGHRFHAPQHIEIHSIDDYIDGLKKAKVLIDPQIRRDAILRDARQLVAAAELELVEDDDLLEEVTGLVEWVQVLMGSFDEKYLCLPEEVIRLTIKEHQKCFVTRTRQGKLANRFVLVSQVLNGGVAIVEGNNRVVAARLEDALYFWKRDQENLPDISILEESSLKSNFDLDFSKPLDQRMAKLLNVTFHAKIGTQGERVSRIRILGKKIALLIEADADLVGRAAVLAKADLCTEIVREFPKLQGHIGAEYAALQGEQIAVILALKEHLKPRGPRETVPTNKVSIALALADKLDILIHFWAIGEKPSSSKDPYALRRAALGIIRILLENKIYLPLSTVIKDCDLILFFHERLKVHLRKMGMRYDLIESVVVPDNDNLLVIVDLIEYFTVFFQSDRGEEFFSSSKRLIQILAAEEKKGRDISGDIDRNKFLLEAEKELYKVTSSVHRDLKESMQIKDYHRIGDILCQLHDPIKIFFDTVLVHVKDQDIRYNRLALLKYVKNSIMIVVDIQKMLRSR</sequence>
<evidence type="ECO:0000256" key="4">
    <source>
        <dbReference type="ARBA" id="ARBA00022490"/>
    </source>
</evidence>
<keyword evidence="4 11" id="KW-0963">Cytoplasm</keyword>
<dbReference type="PANTHER" id="PTHR30075:SF2">
    <property type="entry name" value="GLYCINE--TRNA LIGASE, CHLOROPLASTIC_MITOCHONDRIAL 2"/>
    <property type="match status" value="1"/>
</dbReference>
<name>A0A937DH69_9HYPH</name>
<comment type="similarity">
    <text evidence="2 11">Belongs to the class-II aminoacyl-tRNA synthetase family.</text>
</comment>
<dbReference type="PROSITE" id="PS50861">
    <property type="entry name" value="AA_TRNA_LIGASE_II_GLYAB"/>
    <property type="match status" value="1"/>
</dbReference>
<keyword evidence="5 11" id="KW-0436">Ligase</keyword>
<accession>A0A937DH69</accession>
<evidence type="ECO:0000313" key="13">
    <source>
        <dbReference type="EMBL" id="MBL0849145.1"/>
    </source>
</evidence>
<reference evidence="13" key="1">
    <citation type="submission" date="2019-02" db="EMBL/GenBank/DDBJ databases">
        <title>A novel Candidatus Liberibacter species associated with the New Zealand native fuchsia psyllid, Ctenarytaina fuchsiae.</title>
        <authorList>
            <person name="Thompson S.M."/>
            <person name="Jorgensen N."/>
            <person name="David C."/>
            <person name="Bulman S.R."/>
            <person name="Smith G.R."/>
        </authorList>
    </citation>
    <scope>NUCLEOTIDE SEQUENCE</scope>
    <source>
        <strain evidence="13">Oxford</strain>
    </source>
</reference>
<protein>
    <recommendedName>
        <fullName evidence="11">Glycine--tRNA ligase beta subunit</fullName>
        <ecNumber evidence="11">6.1.1.14</ecNumber>
    </recommendedName>
    <alternativeName>
        <fullName evidence="11">Glycyl-tRNA synthetase beta subunit</fullName>
        <shortName evidence="11">GlyRS</shortName>
    </alternativeName>
</protein>
<dbReference type="PANTHER" id="PTHR30075">
    <property type="entry name" value="GLYCYL-TRNA SYNTHETASE"/>
    <property type="match status" value="1"/>
</dbReference>
<keyword evidence="9 11" id="KW-0030">Aminoacyl-tRNA synthetase</keyword>
<dbReference type="Pfam" id="PF02092">
    <property type="entry name" value="tRNA_synt_2f"/>
    <property type="match status" value="2"/>
</dbReference>
<evidence type="ECO:0000256" key="9">
    <source>
        <dbReference type="ARBA" id="ARBA00023146"/>
    </source>
</evidence>
<dbReference type="NCBIfam" id="TIGR00211">
    <property type="entry name" value="glyS"/>
    <property type="match status" value="1"/>
</dbReference>
<feature type="domain" description="DALR anticodon binding" evidence="12">
    <location>
        <begin position="666"/>
        <end position="764"/>
    </location>
</feature>
<proteinExistence type="inferred from homology"/>
<keyword evidence="6 11" id="KW-0547">Nucleotide-binding</keyword>
<dbReference type="GO" id="GO:0006426">
    <property type="term" value="P:glycyl-tRNA aminoacylation"/>
    <property type="evidence" value="ECO:0007669"/>
    <property type="project" value="UniProtKB-UniRule"/>
</dbReference>